<dbReference type="InterPro" id="IPR010982">
    <property type="entry name" value="Lambda_DNA-bd_dom_sf"/>
</dbReference>
<dbReference type="Pfam" id="PF00356">
    <property type="entry name" value="LacI"/>
    <property type="match status" value="1"/>
</dbReference>
<keyword evidence="2 5" id="KW-0238">DNA-binding</keyword>
<evidence type="ECO:0000256" key="1">
    <source>
        <dbReference type="ARBA" id="ARBA00023015"/>
    </source>
</evidence>
<dbReference type="CDD" id="cd01392">
    <property type="entry name" value="HTH_LacI"/>
    <property type="match status" value="1"/>
</dbReference>
<dbReference type="PANTHER" id="PTHR30146:SF109">
    <property type="entry name" value="HTH-TYPE TRANSCRIPTIONAL REGULATOR GALS"/>
    <property type="match status" value="1"/>
</dbReference>
<dbReference type="SMART" id="SM00354">
    <property type="entry name" value="HTH_LACI"/>
    <property type="match status" value="1"/>
</dbReference>
<dbReference type="GO" id="GO:0003677">
    <property type="term" value="F:DNA binding"/>
    <property type="evidence" value="ECO:0007669"/>
    <property type="project" value="UniProtKB-KW"/>
</dbReference>
<dbReference type="InterPro" id="IPR028082">
    <property type="entry name" value="Peripla_BP_I"/>
</dbReference>
<dbReference type="PANTHER" id="PTHR30146">
    <property type="entry name" value="LACI-RELATED TRANSCRIPTIONAL REPRESSOR"/>
    <property type="match status" value="1"/>
</dbReference>
<protein>
    <submittedName>
        <fullName evidence="5">LacI family DNA-binding transcriptional regulator</fullName>
    </submittedName>
</protein>
<dbReference type="Pfam" id="PF13377">
    <property type="entry name" value="Peripla_BP_3"/>
    <property type="match status" value="1"/>
</dbReference>
<comment type="caution">
    <text evidence="5">The sequence shown here is derived from an EMBL/GenBank/DDBJ whole genome shotgun (WGS) entry which is preliminary data.</text>
</comment>
<dbReference type="EMBL" id="JAYGGQ010000015">
    <property type="protein sequence ID" value="MEA5456539.1"/>
    <property type="molecule type" value="Genomic_DNA"/>
</dbReference>
<evidence type="ECO:0000256" key="2">
    <source>
        <dbReference type="ARBA" id="ARBA00023125"/>
    </source>
</evidence>
<reference evidence="5 6" key="1">
    <citation type="submission" date="2023-12" db="EMBL/GenBank/DDBJ databases">
        <title>Sinomonas terricola sp. nov, isolated from litchi orchard soil in Guangdong, PR China.</title>
        <authorList>
            <person name="Jiaxin W."/>
            <person name="Yang Z."/>
            <person name="Honghui Z."/>
        </authorList>
    </citation>
    <scope>NUCLEOTIDE SEQUENCE [LARGE SCALE GENOMIC DNA]</scope>
    <source>
        <strain evidence="5 6">JGH33</strain>
    </source>
</reference>
<dbReference type="PROSITE" id="PS50932">
    <property type="entry name" value="HTH_LACI_2"/>
    <property type="match status" value="1"/>
</dbReference>
<dbReference type="InterPro" id="IPR046335">
    <property type="entry name" value="LacI/GalR-like_sensor"/>
</dbReference>
<proteinExistence type="predicted"/>
<dbReference type="Proteomes" id="UP001304769">
    <property type="component" value="Unassembled WGS sequence"/>
</dbReference>
<keyword evidence="3" id="KW-0804">Transcription</keyword>
<feature type="domain" description="HTH lacI-type" evidence="4">
    <location>
        <begin position="14"/>
        <end position="68"/>
    </location>
</feature>
<dbReference type="Gene3D" id="1.10.260.40">
    <property type="entry name" value="lambda repressor-like DNA-binding domains"/>
    <property type="match status" value="1"/>
</dbReference>
<keyword evidence="6" id="KW-1185">Reference proteome</keyword>
<gene>
    <name evidence="5" type="ORF">SPF06_17570</name>
</gene>
<dbReference type="SUPFAM" id="SSF53822">
    <property type="entry name" value="Periplasmic binding protein-like I"/>
    <property type="match status" value="1"/>
</dbReference>
<name>A0ABU5TAJ7_9MICC</name>
<evidence type="ECO:0000313" key="5">
    <source>
        <dbReference type="EMBL" id="MEA5456539.1"/>
    </source>
</evidence>
<sequence>MPARPTPASAITRPTIYDVARRAGVSKSLVSLVLRGEPHVSDARRQAVLEAIEELGYRPSRAASALASQQTRSVGVLIDDFHNPWFVELLAGLRSVLDPAGYSASVADLQLEAASGRNPVDGFLAQHVDALVIAAEPDPGLLQGVRVPVVVAGVRELGPAVLPGADVVAGDDERGGELATAHLLDLGHRNVGHLTGRGGPAAHRRRGYEKAMAAAGLEPLVVGAGGGTSEQDGYSGALELLDCRPPVTAIIAANDVMAVGALAALRERGLRAPADVAVVGYDNSPLAAYHYLALTSVDPRSREIGAEAARTLLARLQNPDAPRRHALIEPTLVTRPSTAGTRRRQLHEP</sequence>
<dbReference type="RefSeq" id="WP_323280434.1">
    <property type="nucleotide sequence ID" value="NZ_JAYGGQ010000015.1"/>
</dbReference>
<evidence type="ECO:0000259" key="4">
    <source>
        <dbReference type="PROSITE" id="PS50932"/>
    </source>
</evidence>
<organism evidence="5 6">
    <name type="scientific">Sinomonas terricola</name>
    <dbReference type="NCBI Taxonomy" id="3110330"/>
    <lineage>
        <taxon>Bacteria</taxon>
        <taxon>Bacillati</taxon>
        <taxon>Actinomycetota</taxon>
        <taxon>Actinomycetes</taxon>
        <taxon>Micrococcales</taxon>
        <taxon>Micrococcaceae</taxon>
        <taxon>Sinomonas</taxon>
    </lineage>
</organism>
<dbReference type="SUPFAM" id="SSF47413">
    <property type="entry name" value="lambda repressor-like DNA-binding domains"/>
    <property type="match status" value="1"/>
</dbReference>
<dbReference type="Gene3D" id="3.40.50.2300">
    <property type="match status" value="2"/>
</dbReference>
<dbReference type="CDD" id="cd06267">
    <property type="entry name" value="PBP1_LacI_sugar_binding-like"/>
    <property type="match status" value="1"/>
</dbReference>
<accession>A0ABU5TAJ7</accession>
<evidence type="ECO:0000313" key="6">
    <source>
        <dbReference type="Proteomes" id="UP001304769"/>
    </source>
</evidence>
<dbReference type="InterPro" id="IPR000843">
    <property type="entry name" value="HTH_LacI"/>
</dbReference>
<keyword evidence="1" id="KW-0805">Transcription regulation</keyword>
<evidence type="ECO:0000256" key="3">
    <source>
        <dbReference type="ARBA" id="ARBA00023163"/>
    </source>
</evidence>